<feature type="non-terminal residue" evidence="1">
    <location>
        <position position="1"/>
    </location>
</feature>
<keyword evidence="2" id="KW-1185">Reference proteome</keyword>
<dbReference type="Proteomes" id="UP000245383">
    <property type="component" value="Unassembled WGS sequence"/>
</dbReference>
<dbReference type="AlphaFoldDB" id="A0A2T9XXU9"/>
<proteinExistence type="predicted"/>
<evidence type="ECO:0000313" key="2">
    <source>
        <dbReference type="Proteomes" id="UP000245383"/>
    </source>
</evidence>
<name>A0A2T9XXU9_9FUNG</name>
<evidence type="ECO:0000313" key="1">
    <source>
        <dbReference type="EMBL" id="PVU84890.1"/>
    </source>
</evidence>
<protein>
    <submittedName>
        <fullName evidence="1">Uncharacterized protein</fullName>
    </submittedName>
</protein>
<accession>A0A2T9XXU9</accession>
<gene>
    <name evidence="1" type="ORF">BB561_007016</name>
</gene>
<dbReference type="EMBL" id="MBFR01000995">
    <property type="protein sequence ID" value="PVU84890.1"/>
    <property type="molecule type" value="Genomic_DNA"/>
</dbReference>
<comment type="caution">
    <text evidence="1">The sequence shown here is derived from an EMBL/GenBank/DDBJ whole genome shotgun (WGS) entry which is preliminary data.</text>
</comment>
<organism evidence="1 2">
    <name type="scientific">Smittium simulii</name>
    <dbReference type="NCBI Taxonomy" id="133385"/>
    <lineage>
        <taxon>Eukaryota</taxon>
        <taxon>Fungi</taxon>
        <taxon>Fungi incertae sedis</taxon>
        <taxon>Zoopagomycota</taxon>
        <taxon>Kickxellomycotina</taxon>
        <taxon>Harpellomycetes</taxon>
        <taxon>Harpellales</taxon>
        <taxon>Legeriomycetaceae</taxon>
        <taxon>Smittium</taxon>
    </lineage>
</organism>
<feature type="non-terminal residue" evidence="1">
    <location>
        <position position="326"/>
    </location>
</feature>
<reference evidence="1 2" key="1">
    <citation type="journal article" date="2018" name="MBio">
        <title>Comparative Genomics Reveals the Core Gene Toolbox for the Fungus-Insect Symbiosis.</title>
        <authorList>
            <person name="Wang Y."/>
            <person name="Stata M."/>
            <person name="Wang W."/>
            <person name="Stajich J.E."/>
            <person name="White M.M."/>
            <person name="Moncalvo J.M."/>
        </authorList>
    </citation>
    <scope>NUCLEOTIDE SEQUENCE [LARGE SCALE GENOMIC DNA]</scope>
    <source>
        <strain evidence="1 2">SWE-8-4</strain>
    </source>
</reference>
<sequence>PPEKILEKSSSNMLEAKKSDFLPCHQMNTLIRDTYMPAVALLDLEIWWEIIQNASIKDTSSDLYPTKQYLHKKKQLVQTSVRKKNNDTVCQNCRKIGNRTERFYFKAPGKASITNVDNTLNKAEKSMLALSSASETKNIQHNIVEILSPIDEQILAAPENKRIRVEDLLNNHNTGTIRNISMENSYQKPTVIINRKPCRQSKKTFGNFHSPIGNAELFKLKSELLRSINKEIKTLGQNSAKSYFLYNINRKDEGIKTFILTKIANKDISISIDIRAINPIIDYNVLVALNVTPENLNTPHYIKTVGGGAKIALDHCVCLDVLLEED</sequence>